<comment type="caution">
    <text evidence="6">The sequence shown here is derived from an EMBL/GenBank/DDBJ whole genome shotgun (WGS) entry which is preliminary data.</text>
</comment>
<organism evidence="6 7">
    <name type="scientific">Schizophyllum amplum</name>
    <dbReference type="NCBI Taxonomy" id="97359"/>
    <lineage>
        <taxon>Eukaryota</taxon>
        <taxon>Fungi</taxon>
        <taxon>Dikarya</taxon>
        <taxon>Basidiomycota</taxon>
        <taxon>Agaricomycotina</taxon>
        <taxon>Agaricomycetes</taxon>
        <taxon>Agaricomycetidae</taxon>
        <taxon>Agaricales</taxon>
        <taxon>Schizophyllaceae</taxon>
        <taxon>Schizophyllum</taxon>
    </lineage>
</organism>
<dbReference type="PANTHER" id="PTHR10980:SF3">
    <property type="entry name" value="LD16419P"/>
    <property type="match status" value="1"/>
</dbReference>
<evidence type="ECO:0000256" key="4">
    <source>
        <dbReference type="ARBA" id="ARBA00022490"/>
    </source>
</evidence>
<dbReference type="GO" id="GO:0007266">
    <property type="term" value="P:Rho protein signal transduction"/>
    <property type="evidence" value="ECO:0007669"/>
    <property type="project" value="InterPro"/>
</dbReference>
<dbReference type="GO" id="GO:0005094">
    <property type="term" value="F:Rho GDP-dissociation inhibitor activity"/>
    <property type="evidence" value="ECO:0007669"/>
    <property type="project" value="InterPro"/>
</dbReference>
<comment type="similarity">
    <text evidence="2">Belongs to the Rho GDI family.</text>
</comment>
<feature type="region of interest" description="Disordered" evidence="5">
    <location>
        <begin position="179"/>
        <end position="204"/>
    </location>
</feature>
<dbReference type="EMBL" id="VDMD01000002">
    <property type="protein sequence ID" value="TRM68243.1"/>
    <property type="molecule type" value="Genomic_DNA"/>
</dbReference>
<dbReference type="PANTHER" id="PTHR10980">
    <property type="entry name" value="RHO GDP-DISSOCIATION INHIBITOR"/>
    <property type="match status" value="1"/>
</dbReference>
<protein>
    <submittedName>
        <fullName evidence="6">Immunoglobulin E-set</fullName>
    </submittedName>
</protein>
<keyword evidence="7" id="KW-1185">Reference proteome</keyword>
<dbReference type="GO" id="GO:0016020">
    <property type="term" value="C:membrane"/>
    <property type="evidence" value="ECO:0007669"/>
    <property type="project" value="TreeGrafter"/>
</dbReference>
<dbReference type="GO" id="GO:0005829">
    <property type="term" value="C:cytosol"/>
    <property type="evidence" value="ECO:0007669"/>
    <property type="project" value="TreeGrafter"/>
</dbReference>
<comment type="subcellular location">
    <subcellularLocation>
        <location evidence="1">Cytoplasm</location>
    </subcellularLocation>
</comment>
<evidence type="ECO:0000313" key="6">
    <source>
        <dbReference type="EMBL" id="TRM68243.1"/>
    </source>
</evidence>
<dbReference type="Pfam" id="PF02115">
    <property type="entry name" value="Rho_GDI"/>
    <property type="match status" value="1"/>
</dbReference>
<dbReference type="Gene3D" id="2.70.50.30">
    <property type="entry name" value="Coagulation Factor XIII, subunit A, domain 1"/>
    <property type="match status" value="1"/>
</dbReference>
<dbReference type="Proteomes" id="UP000320762">
    <property type="component" value="Unassembled WGS sequence"/>
</dbReference>
<dbReference type="InterPro" id="IPR024792">
    <property type="entry name" value="RhoGDI_dom_sf"/>
</dbReference>
<dbReference type="InterPro" id="IPR000406">
    <property type="entry name" value="Rho_GDI"/>
</dbReference>
<name>A0A550CTY7_9AGAR</name>
<evidence type="ECO:0000256" key="2">
    <source>
        <dbReference type="ARBA" id="ARBA00009758"/>
    </source>
</evidence>
<dbReference type="AlphaFoldDB" id="A0A550CTY7"/>
<feature type="compositionally biased region" description="Basic and acidic residues" evidence="5">
    <location>
        <begin position="184"/>
        <end position="193"/>
    </location>
</feature>
<gene>
    <name evidence="6" type="ORF">BD626DRAFT_626567</name>
</gene>
<keyword evidence="3" id="KW-0343">GTPase activation</keyword>
<dbReference type="FunFam" id="2.70.50.30:FF:000004">
    <property type="entry name" value="Rho GDP-dissociation inhibitor 1"/>
    <property type="match status" value="1"/>
</dbReference>
<proteinExistence type="inferred from homology"/>
<dbReference type="SUPFAM" id="SSF81296">
    <property type="entry name" value="E set domains"/>
    <property type="match status" value="1"/>
</dbReference>
<dbReference type="InterPro" id="IPR014756">
    <property type="entry name" value="Ig_E-set"/>
</dbReference>
<evidence type="ECO:0000256" key="1">
    <source>
        <dbReference type="ARBA" id="ARBA00004496"/>
    </source>
</evidence>
<dbReference type="GO" id="GO:0005096">
    <property type="term" value="F:GTPase activator activity"/>
    <property type="evidence" value="ECO:0007669"/>
    <property type="project" value="UniProtKB-KW"/>
</dbReference>
<evidence type="ECO:0000256" key="5">
    <source>
        <dbReference type="SAM" id="MobiDB-lite"/>
    </source>
</evidence>
<dbReference type="STRING" id="97359.A0A550CTY7"/>
<keyword evidence="4" id="KW-0963">Cytoplasm</keyword>
<evidence type="ECO:0000256" key="3">
    <source>
        <dbReference type="ARBA" id="ARBA00022468"/>
    </source>
</evidence>
<dbReference type="PRINTS" id="PR00492">
    <property type="entry name" value="RHOGDI"/>
</dbReference>
<accession>A0A550CTY7</accession>
<reference evidence="6 7" key="1">
    <citation type="journal article" date="2019" name="New Phytol.">
        <title>Comparative genomics reveals unique wood-decay strategies and fruiting body development in the Schizophyllaceae.</title>
        <authorList>
            <person name="Almasi E."/>
            <person name="Sahu N."/>
            <person name="Krizsan K."/>
            <person name="Balint B."/>
            <person name="Kovacs G.M."/>
            <person name="Kiss B."/>
            <person name="Cseklye J."/>
            <person name="Drula E."/>
            <person name="Henrissat B."/>
            <person name="Nagy I."/>
            <person name="Chovatia M."/>
            <person name="Adam C."/>
            <person name="LaButti K."/>
            <person name="Lipzen A."/>
            <person name="Riley R."/>
            <person name="Grigoriev I.V."/>
            <person name="Nagy L.G."/>
        </authorList>
    </citation>
    <scope>NUCLEOTIDE SEQUENCE [LARGE SCALE GENOMIC DNA]</scope>
    <source>
        <strain evidence="6 7">NL-1724</strain>
    </source>
</reference>
<evidence type="ECO:0000313" key="7">
    <source>
        <dbReference type="Proteomes" id="UP000320762"/>
    </source>
</evidence>
<sequence>MSRQFPTASIDRGPTRRRRAHLSLNVVTFHDFYYAHMSAEDQDDFKPSSTPGYKLGEAKSADEYAKMDAEDESLARWKASLGIVPGVTGGDTSGPRVTVLTLELMSPTLPAGKAISFDLSNPARIADLKKTPITIKEGVEYNVRIQFKVNHSIISGVRYMQVVKRAGVRVDKMEQMLGSYGPHPEGKPYTKDFDPEESPSGMLARSGTYSVRSRVVDDDGEVYAGTSQITVRLLSLLTTCSRVVDWDWQFKLAKEW</sequence>
<dbReference type="OrthoDB" id="1683373at2759"/>